<feature type="transmembrane region" description="Helical" evidence="9">
    <location>
        <begin position="289"/>
        <end position="310"/>
    </location>
</feature>
<comment type="caution">
    <text evidence="13">The sequence shown here is derived from an EMBL/GenBank/DDBJ whole genome shotgun (WGS) entry which is preliminary data.</text>
</comment>
<gene>
    <name evidence="9 13" type="primary">secD</name>
    <name evidence="13" type="ORF">CF651_08195</name>
</gene>
<feature type="domain" description="Protein export membrane protein SecD/SecF C-terminal" evidence="10">
    <location>
        <begin position="219"/>
        <end position="387"/>
    </location>
</feature>
<keyword evidence="8 9" id="KW-0472">Membrane</keyword>
<evidence type="ECO:0000313" key="13">
    <source>
        <dbReference type="EMBL" id="OXM86821.1"/>
    </source>
</evidence>
<evidence type="ECO:0000256" key="2">
    <source>
        <dbReference type="ARBA" id="ARBA00022448"/>
    </source>
</evidence>
<dbReference type="InterPro" id="IPR054384">
    <property type="entry name" value="SecDF_P1_head"/>
</dbReference>
<feature type="transmembrane region" description="Helical" evidence="9">
    <location>
        <begin position="237"/>
        <end position="255"/>
    </location>
</feature>
<comment type="subunit">
    <text evidence="9">Forms a complex with SecF. Part of the essential Sec protein translocation apparatus which comprises SecA, SecYEG and auxiliary proteins SecDF. Other proteins may also be involved.</text>
</comment>
<evidence type="ECO:0000256" key="6">
    <source>
        <dbReference type="ARBA" id="ARBA00022989"/>
    </source>
</evidence>
<dbReference type="GO" id="GO:0065002">
    <property type="term" value="P:intracellular protein transmembrane transport"/>
    <property type="evidence" value="ECO:0007669"/>
    <property type="project" value="UniProtKB-UniRule"/>
</dbReference>
<dbReference type="InterPro" id="IPR022813">
    <property type="entry name" value="SecD/SecF_arch_bac"/>
</dbReference>
<dbReference type="GO" id="GO:0043952">
    <property type="term" value="P:protein transport by the Sec complex"/>
    <property type="evidence" value="ECO:0007669"/>
    <property type="project" value="UniProtKB-UniRule"/>
</dbReference>
<comment type="similarity">
    <text evidence="9">Belongs to the SecD/SecF family. SecD subfamily.</text>
</comment>
<name>A0A229UU84_9BACL</name>
<feature type="transmembrane region" description="Helical" evidence="9">
    <location>
        <begin position="260"/>
        <end position="277"/>
    </location>
</feature>
<keyword evidence="2 9" id="KW-0813">Transport</keyword>
<keyword evidence="5 9" id="KW-0653">Protein transport</keyword>
<dbReference type="GO" id="GO:0015450">
    <property type="term" value="F:protein-transporting ATPase activity"/>
    <property type="evidence" value="ECO:0007669"/>
    <property type="project" value="InterPro"/>
</dbReference>
<dbReference type="Pfam" id="PF21760">
    <property type="entry name" value="SecD_1st"/>
    <property type="match status" value="1"/>
</dbReference>
<accession>A0A229UU84</accession>
<dbReference type="InterPro" id="IPR001036">
    <property type="entry name" value="Acrflvin-R"/>
</dbReference>
<feature type="transmembrane region" description="Helical" evidence="9">
    <location>
        <begin position="331"/>
        <end position="353"/>
    </location>
</feature>
<dbReference type="PRINTS" id="PR00702">
    <property type="entry name" value="ACRIFLAVINRP"/>
</dbReference>
<dbReference type="PANTHER" id="PTHR30081">
    <property type="entry name" value="PROTEIN-EXPORT MEMBRANE PROTEIN SEC"/>
    <property type="match status" value="1"/>
</dbReference>
<organism evidence="13 14">
    <name type="scientific">Paenibacillus rigui</name>
    <dbReference type="NCBI Taxonomy" id="554312"/>
    <lineage>
        <taxon>Bacteria</taxon>
        <taxon>Bacillati</taxon>
        <taxon>Bacillota</taxon>
        <taxon>Bacilli</taxon>
        <taxon>Bacillales</taxon>
        <taxon>Paenibacillaceae</taxon>
        <taxon>Paenibacillus</taxon>
    </lineage>
</organism>
<dbReference type="NCBIfam" id="TIGR01129">
    <property type="entry name" value="secD"/>
    <property type="match status" value="1"/>
</dbReference>
<dbReference type="NCBIfam" id="TIGR00916">
    <property type="entry name" value="2A0604s01"/>
    <property type="match status" value="1"/>
</dbReference>
<dbReference type="InterPro" id="IPR048631">
    <property type="entry name" value="SecD_1st"/>
</dbReference>
<keyword evidence="7 9" id="KW-0811">Translocation</keyword>
<dbReference type="OrthoDB" id="9805019at2"/>
<dbReference type="EMBL" id="NMQW01000012">
    <property type="protein sequence ID" value="OXM86821.1"/>
    <property type="molecule type" value="Genomic_DNA"/>
</dbReference>
<keyword evidence="3 9" id="KW-1003">Cell membrane</keyword>
<dbReference type="InterPro" id="IPR005791">
    <property type="entry name" value="SecD"/>
</dbReference>
<protein>
    <recommendedName>
        <fullName evidence="9">Protein translocase subunit SecD</fullName>
    </recommendedName>
</protein>
<dbReference type="PANTHER" id="PTHR30081:SF1">
    <property type="entry name" value="PROTEIN TRANSLOCASE SUBUNIT SECD"/>
    <property type="match status" value="1"/>
</dbReference>
<evidence type="ECO:0000256" key="4">
    <source>
        <dbReference type="ARBA" id="ARBA00022692"/>
    </source>
</evidence>
<feature type="domain" description="SecDF P1 head subdomain" evidence="12">
    <location>
        <begin position="131"/>
        <end position="213"/>
    </location>
</feature>
<dbReference type="Proteomes" id="UP000215509">
    <property type="component" value="Unassembled WGS sequence"/>
</dbReference>
<dbReference type="Pfam" id="PF22599">
    <property type="entry name" value="SecDF_P1_head"/>
    <property type="match status" value="1"/>
</dbReference>
<evidence type="ECO:0000259" key="11">
    <source>
        <dbReference type="Pfam" id="PF21760"/>
    </source>
</evidence>
<dbReference type="SUPFAM" id="SSF82866">
    <property type="entry name" value="Multidrug efflux transporter AcrB transmembrane domain"/>
    <property type="match status" value="1"/>
</dbReference>
<dbReference type="InterPro" id="IPR048634">
    <property type="entry name" value="SecD_SecF_C"/>
</dbReference>
<keyword evidence="14" id="KW-1185">Reference proteome</keyword>
<evidence type="ECO:0000256" key="3">
    <source>
        <dbReference type="ARBA" id="ARBA00022475"/>
    </source>
</evidence>
<comment type="subcellular location">
    <subcellularLocation>
        <location evidence="1 9">Cell membrane</location>
        <topology evidence="1 9">Multi-pass membrane protein</topology>
    </subcellularLocation>
</comment>
<evidence type="ECO:0000259" key="12">
    <source>
        <dbReference type="Pfam" id="PF22599"/>
    </source>
</evidence>
<evidence type="ECO:0000313" key="14">
    <source>
        <dbReference type="Proteomes" id="UP000215509"/>
    </source>
</evidence>
<proteinExistence type="inferred from homology"/>
<dbReference type="GO" id="GO:0005886">
    <property type="term" value="C:plasma membrane"/>
    <property type="evidence" value="ECO:0007669"/>
    <property type="project" value="UniProtKB-SubCell"/>
</dbReference>
<dbReference type="RefSeq" id="WP_094014369.1">
    <property type="nucleotide sequence ID" value="NZ_NMQW01000012.1"/>
</dbReference>
<evidence type="ECO:0000256" key="9">
    <source>
        <dbReference type="HAMAP-Rule" id="MF_01463"/>
    </source>
</evidence>
<reference evidence="13 14" key="1">
    <citation type="submission" date="2017-07" db="EMBL/GenBank/DDBJ databases">
        <title>Genome sequencing and assembly of Paenibacillus rigui.</title>
        <authorList>
            <person name="Mayilraj S."/>
        </authorList>
    </citation>
    <scope>NUCLEOTIDE SEQUENCE [LARGE SCALE GENOMIC DNA]</scope>
    <source>
        <strain evidence="13 14">JCM 16352</strain>
    </source>
</reference>
<dbReference type="Pfam" id="PF02355">
    <property type="entry name" value="SecD_SecF_C"/>
    <property type="match status" value="1"/>
</dbReference>
<evidence type="ECO:0000256" key="5">
    <source>
        <dbReference type="ARBA" id="ARBA00022927"/>
    </source>
</evidence>
<keyword evidence="6 9" id="KW-1133">Transmembrane helix</keyword>
<dbReference type="Gene3D" id="1.20.1640.10">
    <property type="entry name" value="Multidrug efflux transporter AcrB transmembrane domain"/>
    <property type="match status" value="1"/>
</dbReference>
<evidence type="ECO:0000256" key="8">
    <source>
        <dbReference type="ARBA" id="ARBA00023136"/>
    </source>
</evidence>
<dbReference type="GO" id="GO:0006605">
    <property type="term" value="P:protein targeting"/>
    <property type="evidence" value="ECO:0007669"/>
    <property type="project" value="UniProtKB-UniRule"/>
</dbReference>
<dbReference type="AlphaFoldDB" id="A0A229UU84"/>
<dbReference type="FunFam" id="1.20.1640.10:FF:000004">
    <property type="entry name" value="Protein translocase subunit SecD"/>
    <property type="match status" value="1"/>
</dbReference>
<dbReference type="Gene3D" id="3.30.1360.200">
    <property type="match status" value="1"/>
</dbReference>
<feature type="transmembrane region" description="Helical" evidence="9">
    <location>
        <begin position="359"/>
        <end position="383"/>
    </location>
</feature>
<keyword evidence="4 9" id="KW-0812">Transmembrane</keyword>
<dbReference type="HAMAP" id="MF_01463_B">
    <property type="entry name" value="SecD_B"/>
    <property type="match status" value="1"/>
</dbReference>
<evidence type="ECO:0000259" key="10">
    <source>
        <dbReference type="Pfam" id="PF02355"/>
    </source>
</evidence>
<dbReference type="Gene3D" id="3.30.70.3400">
    <property type="match status" value="1"/>
</dbReference>
<sequence length="408" mass="44334">MKRIVAFFLVVVITLVAAGFTTPHLVSKIKLGLDLKGGFEILYVAEPIEAGKAVTSDALKETARSLEKRADSLGVAEPEVTTEGTDRIRVRLPDVQNEEEVRKSMKEPAELTFRGPDGTKEMVGSDFVEGAAKVGFDQSNRAQINIKVKDADKFKKVTEKLLGKPLAIYLDERQLSAPTVQSVLSDGAATISGNYTYEEAKELADTINLGALPLKLTEKYSQVVGASLGQLSLQQTVKAGLIGSILILLFMVIFYRLPGLVAAVTLITYVWLLLAVFDWMNATLTLPGIAAFVLGIGMAVDANIITYERIKEEIRSGKSLLSSLKSGSKHSFRTIMDANITNLISGVVLFYVGNGAIRGFALTTIMSIILSVLTNVFFSRLLIHMLIKSGKFNKPSLYGVKEAEIRGL</sequence>
<comment type="caution">
    <text evidence="9">Lacks conserved residue(s) required for the propagation of feature annotation.</text>
</comment>
<evidence type="ECO:0000256" key="7">
    <source>
        <dbReference type="ARBA" id="ARBA00023010"/>
    </source>
</evidence>
<dbReference type="InterPro" id="IPR055344">
    <property type="entry name" value="SecD_SecF_C_bact"/>
</dbReference>
<feature type="domain" description="Protein translocase subunit SecDF P1" evidence="11">
    <location>
        <begin position="61"/>
        <end position="117"/>
    </location>
</feature>
<evidence type="ECO:0000256" key="1">
    <source>
        <dbReference type="ARBA" id="ARBA00004651"/>
    </source>
</evidence>
<comment type="function">
    <text evidence="9">Part of the Sec protein translocase complex. Interacts with the SecYEG preprotein conducting channel. SecDF uses the proton motive force (PMF) to complete protein translocation after the ATP-dependent function of SecA.</text>
</comment>